<proteinExistence type="predicted"/>
<organism evidence="1 2">
    <name type="scientific">Vibrio algarum</name>
    <dbReference type="NCBI Taxonomy" id="3020714"/>
    <lineage>
        <taxon>Bacteria</taxon>
        <taxon>Pseudomonadati</taxon>
        <taxon>Pseudomonadota</taxon>
        <taxon>Gammaproteobacteria</taxon>
        <taxon>Vibrionales</taxon>
        <taxon>Vibrionaceae</taxon>
        <taxon>Vibrio</taxon>
    </lineage>
</organism>
<evidence type="ECO:0000313" key="2">
    <source>
        <dbReference type="Proteomes" id="UP001210678"/>
    </source>
</evidence>
<reference evidence="1 2" key="1">
    <citation type="submission" date="2023-01" db="EMBL/GenBank/DDBJ databases">
        <title>Vibrio sp. KJ40-1 sp.nov, isolated from marine algae.</title>
        <authorList>
            <person name="Butt M."/>
            <person name="Kim J.M.J."/>
            <person name="Jeon C.O.C."/>
        </authorList>
    </citation>
    <scope>NUCLEOTIDE SEQUENCE [LARGE SCALE GENOMIC DNA]</scope>
    <source>
        <strain evidence="1 2">KJ40-1</strain>
    </source>
</reference>
<dbReference type="Proteomes" id="UP001210678">
    <property type="component" value="Unassembled WGS sequence"/>
</dbReference>
<keyword evidence="2" id="KW-1185">Reference proteome</keyword>
<evidence type="ECO:0000313" key="1">
    <source>
        <dbReference type="EMBL" id="MDB1122240.1"/>
    </source>
</evidence>
<accession>A0ABT4YL33</accession>
<name>A0ABT4YL33_9VIBR</name>
<gene>
    <name evidence="1" type="ORF">PGX00_00115</name>
</gene>
<dbReference type="RefSeq" id="WP_272131779.1">
    <property type="nucleotide sequence ID" value="NZ_JAQLOI010000001.1"/>
</dbReference>
<protein>
    <submittedName>
        <fullName evidence="1">HEPN domain-containing protein</fullName>
    </submittedName>
</protein>
<comment type="caution">
    <text evidence="1">The sequence shown here is derived from an EMBL/GenBank/DDBJ whole genome shotgun (WGS) entry which is preliminary data.</text>
</comment>
<sequence length="240" mass="28060">MKNRDYTKEILNKKKYLTSNIDGFNRVYERLDNISLLENFYEDALIHGFSDNEVVATELEVFDGGFSEGIKYIPVSLVACIESFFRFLFAHTIDSAPLYRTNAAKFDIKFSIKTAIDLEVNQLTIGEFISHLLKVNNLDDIGSNMKQILGEDFFYGFKQWRVKLDKQPELFPISDDEKNAHIFNNLSRLFELRHCICHEAYTPLCDDDYRQLVSFSPYVREFLYVTERFVEDHVSSHRSA</sequence>
<dbReference type="EMBL" id="JAQLOI010000001">
    <property type="protein sequence ID" value="MDB1122240.1"/>
    <property type="molecule type" value="Genomic_DNA"/>
</dbReference>